<dbReference type="InterPro" id="IPR051082">
    <property type="entry name" value="Pentapeptide-BTB/POZ_domain"/>
</dbReference>
<comment type="caution">
    <text evidence="1">The sequence shown here is derived from an EMBL/GenBank/DDBJ whole genome shotgun (WGS) entry which is preliminary data.</text>
</comment>
<accession>A0A2W4YPS4</accession>
<name>A0A2W4YPS4_9CYAN</name>
<sequence>MYIEIIDLIRSCDRARVDFAVGTVLTAAITGLAVAVASPQAAQAADEAAIQRLIETNECPGCDLHEADFRRLDLSGANLAGADLEGANFYYANLDGAQLTNANLIDVNFGYTSAQNTVFDGSDLRYAVFTRTNLSGASMIKTDLREAYINGAIFTNTLLNNADMRDTLYTDADFSQADLCGSITWAGLDYRRGCTVAVPTEIDDPY</sequence>
<evidence type="ECO:0000313" key="1">
    <source>
        <dbReference type="EMBL" id="PZO49031.1"/>
    </source>
</evidence>
<dbReference type="Proteomes" id="UP000249794">
    <property type="component" value="Unassembled WGS sequence"/>
</dbReference>
<dbReference type="AlphaFoldDB" id="A0A2W4YPS4"/>
<proteinExistence type="predicted"/>
<gene>
    <name evidence="1" type="ORF">DCF15_17350</name>
</gene>
<reference evidence="1 2" key="2">
    <citation type="submission" date="2018-06" db="EMBL/GenBank/DDBJ databases">
        <title>Metagenomic assembly of (sub)arctic Cyanobacteria and their associated microbiome from non-axenic cultures.</title>
        <authorList>
            <person name="Baurain D."/>
        </authorList>
    </citation>
    <scope>NUCLEOTIDE SEQUENCE [LARGE SCALE GENOMIC DNA]</scope>
    <source>
        <strain evidence="1">ULC027bin1</strain>
    </source>
</reference>
<dbReference type="InterPro" id="IPR001646">
    <property type="entry name" value="5peptide_repeat"/>
</dbReference>
<evidence type="ECO:0008006" key="3">
    <source>
        <dbReference type="Google" id="ProtNLM"/>
    </source>
</evidence>
<dbReference type="Pfam" id="PF00805">
    <property type="entry name" value="Pentapeptide"/>
    <property type="match status" value="2"/>
</dbReference>
<dbReference type="SUPFAM" id="SSF141571">
    <property type="entry name" value="Pentapeptide repeat-like"/>
    <property type="match status" value="1"/>
</dbReference>
<organism evidence="1 2">
    <name type="scientific">Phormidesmis priestleyi</name>
    <dbReference type="NCBI Taxonomy" id="268141"/>
    <lineage>
        <taxon>Bacteria</taxon>
        <taxon>Bacillati</taxon>
        <taxon>Cyanobacteriota</taxon>
        <taxon>Cyanophyceae</taxon>
        <taxon>Leptolyngbyales</taxon>
        <taxon>Leptolyngbyaceae</taxon>
        <taxon>Phormidesmis</taxon>
    </lineage>
</organism>
<dbReference type="PANTHER" id="PTHR14136">
    <property type="entry name" value="BTB_POZ DOMAIN-CONTAINING PROTEIN KCTD9"/>
    <property type="match status" value="1"/>
</dbReference>
<dbReference type="EMBL" id="QBMP01000222">
    <property type="protein sequence ID" value="PZO49031.1"/>
    <property type="molecule type" value="Genomic_DNA"/>
</dbReference>
<reference evidence="2" key="1">
    <citation type="submission" date="2018-04" db="EMBL/GenBank/DDBJ databases">
        <authorList>
            <person name="Cornet L."/>
        </authorList>
    </citation>
    <scope>NUCLEOTIDE SEQUENCE [LARGE SCALE GENOMIC DNA]</scope>
</reference>
<dbReference type="PANTHER" id="PTHR14136:SF17">
    <property type="entry name" value="BTB_POZ DOMAIN-CONTAINING PROTEIN KCTD9"/>
    <property type="match status" value="1"/>
</dbReference>
<protein>
    <recommendedName>
        <fullName evidence="3">Pentapeptide repeat-containing protein</fullName>
    </recommendedName>
</protein>
<evidence type="ECO:0000313" key="2">
    <source>
        <dbReference type="Proteomes" id="UP000249794"/>
    </source>
</evidence>
<dbReference type="Gene3D" id="2.160.20.80">
    <property type="entry name" value="E3 ubiquitin-protein ligase SopA"/>
    <property type="match status" value="1"/>
</dbReference>